<dbReference type="InterPro" id="IPR013766">
    <property type="entry name" value="Thioredoxin_domain"/>
</dbReference>
<evidence type="ECO:0000256" key="6">
    <source>
        <dbReference type="ARBA" id="ARBA00023157"/>
    </source>
</evidence>
<keyword evidence="6" id="KW-1015">Disulfide bond</keyword>
<evidence type="ECO:0000256" key="5">
    <source>
        <dbReference type="ARBA" id="ARBA00023002"/>
    </source>
</evidence>
<evidence type="ECO:0000259" key="12">
    <source>
        <dbReference type="PROSITE" id="PS51352"/>
    </source>
</evidence>
<name>A0ABR7UBI9_9BRAD</name>
<dbReference type="EC" id="1.11.1.24" evidence="2"/>
<dbReference type="EMBL" id="JAATTO010000031">
    <property type="protein sequence ID" value="MBC9980881.1"/>
    <property type="molecule type" value="Genomic_DNA"/>
</dbReference>
<feature type="domain" description="Thioredoxin" evidence="12">
    <location>
        <begin position="65"/>
        <end position="236"/>
    </location>
</feature>
<dbReference type="PANTHER" id="PTHR42801:SF7">
    <property type="entry name" value="SLL1159 PROTEIN"/>
    <property type="match status" value="1"/>
</dbReference>
<evidence type="ECO:0000313" key="13">
    <source>
        <dbReference type="EMBL" id="MBC9980881.1"/>
    </source>
</evidence>
<dbReference type="SUPFAM" id="SSF52833">
    <property type="entry name" value="Thioredoxin-like"/>
    <property type="match status" value="1"/>
</dbReference>
<dbReference type="Gene3D" id="3.40.30.10">
    <property type="entry name" value="Glutaredoxin"/>
    <property type="match status" value="1"/>
</dbReference>
<dbReference type="Pfam" id="PF00578">
    <property type="entry name" value="AhpC-TSA"/>
    <property type="match status" value="1"/>
</dbReference>
<evidence type="ECO:0000256" key="7">
    <source>
        <dbReference type="ARBA" id="ARBA00023284"/>
    </source>
</evidence>
<dbReference type="InterPro" id="IPR036249">
    <property type="entry name" value="Thioredoxin-like_sf"/>
</dbReference>
<dbReference type="PANTHER" id="PTHR42801">
    <property type="entry name" value="THIOREDOXIN-DEPENDENT PEROXIDE REDUCTASE"/>
    <property type="match status" value="1"/>
</dbReference>
<keyword evidence="5" id="KW-0560">Oxidoreductase</keyword>
<keyword evidence="14" id="KW-1185">Reference proteome</keyword>
<comment type="catalytic activity">
    <reaction evidence="11">
        <text>a hydroperoxide + [thioredoxin]-dithiol = an alcohol + [thioredoxin]-disulfide + H2O</text>
        <dbReference type="Rhea" id="RHEA:62620"/>
        <dbReference type="Rhea" id="RHEA-COMP:10698"/>
        <dbReference type="Rhea" id="RHEA-COMP:10700"/>
        <dbReference type="ChEBI" id="CHEBI:15377"/>
        <dbReference type="ChEBI" id="CHEBI:29950"/>
        <dbReference type="ChEBI" id="CHEBI:30879"/>
        <dbReference type="ChEBI" id="CHEBI:35924"/>
        <dbReference type="ChEBI" id="CHEBI:50058"/>
        <dbReference type="EC" id="1.11.1.24"/>
    </reaction>
</comment>
<keyword evidence="7" id="KW-0676">Redox-active center</keyword>
<evidence type="ECO:0000256" key="9">
    <source>
        <dbReference type="ARBA" id="ARBA00038489"/>
    </source>
</evidence>
<comment type="function">
    <text evidence="1">Thiol-specific peroxidase that catalyzes the reduction of hydrogen peroxide and organic hydroperoxides to water and alcohols, respectively. Plays a role in cell protection against oxidative stress by detoxifying peroxides and as sensor of hydrogen peroxide-mediated signaling events.</text>
</comment>
<evidence type="ECO:0000256" key="3">
    <source>
        <dbReference type="ARBA" id="ARBA00022559"/>
    </source>
</evidence>
<dbReference type="InterPro" id="IPR050924">
    <property type="entry name" value="Peroxiredoxin_BCP/PrxQ"/>
</dbReference>
<sequence length="238" mass="26485">MTSLSPADAERLKLAFQRCRDMEGTLNEQLRAYAKAGREIFPAYGEAVDRLVARLAENGGGENAPRPGEVMPAFVLPDERGRLVTLDSLIARGPVAVMFFRGHWCPYCRLNVRAVIQAQDRIEAMGAQIVAIMPETQEYTEQFKADSAAPFPVLTDLDNGYALSLNLAIWLGTEIQGLLSYQDMARFHGNDGWMLPIPAVFVVGRDGVVKARFVDPDFRKRMEIDDLLDALESASREH</sequence>
<accession>A0ABR7UBI9</accession>
<keyword evidence="4" id="KW-0049">Antioxidant</keyword>
<evidence type="ECO:0000256" key="4">
    <source>
        <dbReference type="ARBA" id="ARBA00022862"/>
    </source>
</evidence>
<organism evidence="13 14">
    <name type="scientific">Bradyrhizobium campsiandrae</name>
    <dbReference type="NCBI Taxonomy" id="1729892"/>
    <lineage>
        <taxon>Bacteria</taxon>
        <taxon>Pseudomonadati</taxon>
        <taxon>Pseudomonadota</taxon>
        <taxon>Alphaproteobacteria</taxon>
        <taxon>Hyphomicrobiales</taxon>
        <taxon>Nitrobacteraceae</taxon>
        <taxon>Bradyrhizobium</taxon>
    </lineage>
</organism>
<dbReference type="RefSeq" id="WP_188100827.1">
    <property type="nucleotide sequence ID" value="NZ_JAANIH010000019.1"/>
</dbReference>
<protein>
    <recommendedName>
        <fullName evidence="2">thioredoxin-dependent peroxiredoxin</fullName>
        <ecNumber evidence="2">1.11.1.24</ecNumber>
    </recommendedName>
    <alternativeName>
        <fullName evidence="8">Thioredoxin peroxidase</fullName>
    </alternativeName>
    <alternativeName>
        <fullName evidence="10">Thioredoxin-dependent peroxiredoxin Bcp</fullName>
    </alternativeName>
</protein>
<dbReference type="InterPro" id="IPR000866">
    <property type="entry name" value="AhpC/TSA"/>
</dbReference>
<gene>
    <name evidence="13" type="ORF">HA482_22015</name>
</gene>
<comment type="similarity">
    <text evidence="9">Belongs to the peroxiredoxin family. BCP/PrxQ subfamily.</text>
</comment>
<evidence type="ECO:0000256" key="11">
    <source>
        <dbReference type="ARBA" id="ARBA00049091"/>
    </source>
</evidence>
<evidence type="ECO:0000256" key="1">
    <source>
        <dbReference type="ARBA" id="ARBA00003330"/>
    </source>
</evidence>
<dbReference type="Proteomes" id="UP000639516">
    <property type="component" value="Unassembled WGS sequence"/>
</dbReference>
<keyword evidence="3" id="KW-0575">Peroxidase</keyword>
<evidence type="ECO:0000313" key="14">
    <source>
        <dbReference type="Proteomes" id="UP000639516"/>
    </source>
</evidence>
<evidence type="ECO:0000256" key="8">
    <source>
        <dbReference type="ARBA" id="ARBA00032824"/>
    </source>
</evidence>
<evidence type="ECO:0000256" key="2">
    <source>
        <dbReference type="ARBA" id="ARBA00013017"/>
    </source>
</evidence>
<dbReference type="PROSITE" id="PS51352">
    <property type="entry name" value="THIOREDOXIN_2"/>
    <property type="match status" value="1"/>
</dbReference>
<comment type="caution">
    <text evidence="13">The sequence shown here is derived from an EMBL/GenBank/DDBJ whole genome shotgun (WGS) entry which is preliminary data.</text>
</comment>
<proteinExistence type="inferred from homology"/>
<reference evidence="13 14" key="1">
    <citation type="journal article" date="2020" name="Arch. Microbiol.">
        <title>Bradyrhizobium campsiandrae sp. nov., a nitrogen-fixing bacterial strain isolated from a native leguminous tree from the Amazon adapted to flooded conditions.</title>
        <authorList>
            <person name="Cabral Michel D."/>
            <person name="Martins da Costa E."/>
            <person name="Azarias Guimaraes A."/>
            <person name="Soares de Carvalho T."/>
            <person name="Santos de Castro Caputo P."/>
            <person name="Willems A."/>
            <person name="de Souza Moreira F.M."/>
        </authorList>
    </citation>
    <scope>NUCLEOTIDE SEQUENCE [LARGE SCALE GENOMIC DNA]</scope>
    <source>
        <strain evidence="14">INPA 384B</strain>
    </source>
</reference>
<evidence type="ECO:0000256" key="10">
    <source>
        <dbReference type="ARBA" id="ARBA00042639"/>
    </source>
</evidence>
<dbReference type="CDD" id="cd02970">
    <property type="entry name" value="PRX_like2"/>
    <property type="match status" value="1"/>
</dbReference>